<dbReference type="PANTHER" id="PTHR46082:SF6">
    <property type="entry name" value="AAA+ ATPASE DOMAIN-CONTAINING PROTEIN-RELATED"/>
    <property type="match status" value="1"/>
</dbReference>
<dbReference type="SMART" id="SM00382">
    <property type="entry name" value="AAA"/>
    <property type="match status" value="2"/>
</dbReference>
<dbReference type="OrthoDB" id="7616244at2759"/>
<evidence type="ECO:0000313" key="5">
    <source>
        <dbReference type="Proteomes" id="UP000708208"/>
    </source>
</evidence>
<keyword evidence="5" id="KW-1185">Reference proteome</keyword>
<sequence>MSVMVTVNLPKSNERPKRIEFNIDDSVPTFTGREDFIKDLHEEILNNQKNKPQSARSQAVVISGMAGVGKTQLVRKYIELYKNSYEHVIWINAETYSVAISCFLRIASKISIDLNYDGRRRLDEDILDEIWNFVCQKSTLIVYDNVEIFTAEEGKNGLQQLLPQINSAWKVPAIIVTTRNRNWETFTFRDLRGFDENESWELLSKQDFQDNEDNRYLVKELQNLCEGLPLGVQQAISFIRHKRKICAVTSKGPYTARDFMNEVSVNRRKFLSTEPPEFVSKNLYVLLDMTFKQMETIEHGELALRCLELMAILSPDNIPTVLINEFFKDEGNNLGEALMLLHDRNLITSCNEFYQIHRMIQAISLESSKIDAKKVESLISEVIEFFTKFLEALAINSGQVLEIINNAVIIHQQIAPDTHSEEIGKFQTVLYLKLGQIGCYKIALTICQELLKTNEKLWGEDDDRTINLKEDMCFAFLNAGSYDQSEKLFNEVLQKRNTIFGPQHPTSLNTKQHLAESLDSQGKCEEAHQIYKDILEIRTRILGPEHRDTLDIQSNIAGVLKSKGRYKEAYVMYMDILEIQNKIFGPKNPGTLSTKENLAYVLMLEEKNEEAYLIYTDILEINSAIFGTEHTNTIRAKQKIARVLDNQRKYEEAHVIYNEILEVHKRIYGPEHPKTLSTKHDMAEILKSQEMYDEAIQIYTEIIKTQSKILGPDHPDTLHTRHYMAGAFKYQDKYEEAYQIYKDILEIRNAVLGPEHPSTLHSKHSVADVLESLKRYREAYQIYNEVLKSRNAVLGPEHHYTLSTKSHVADVLVHQEKYEEAFEIYSEILEIQNEIIGPDHPDTLVTNYKVAGVWEILEKYEEAFKIYNESVGRPSEMENNISNSWRSTKNDSTITSNTKNPVQHPKSTISTSTGLIINGIYHGDMEVLVNLNIPNPTQRPKRLEFNIDECVPTFTGRDAFVKQIHEDILNSLKREPPSSCSQVVVLCGMAGVGKSELARKYIELYKKQYDHVLWINAENYSVAMTCLLRIASKISIDFNHDGRRKLDEDILDEIYEFVCQKYTLIVYDNVEFFKEEDGQDGLHLLLPKVKTTRTVPAIIVTTRNPNWGSLTCRDLKGFDINETWELLSKQDFEDNEDNQCLAEGIQNMCNGLPLEVQQAISLFRHKAKINAATSQKPYTAKDFLSDLSLNRKKLLPSTEPADFVSKNLYALVEMTFELIDSVQYGELALQCLSLMVILSPDHIPTCIIDEFFKDEAATLTEALSLLHDCNIVTRSNECYQINRNIQTVLVGSSRFQNYYTHKKEDLMSKVIPFFSGFLDAMAINSVQVHEITNSAVQLHKHISPESVSKDILDFQKILLHKLTEIGKYNDALTICHAALKTSEILMGEEGNVTIDFKESLCEALLNAGKYPESQNLFSEVLHTRIDIFGPEHPATLTTKNNLGEVLHTQGKYEEAYKTFRDVLEIRQTLLGPEHLVTLATKRNLAGVLESLGKFEDAYQIYIAIRDVQVPILKHPDTLTTKSNLAKVLHTQGKYEEAHQIYKDILKCRNAILGPEHPSTLLTRNNIAFVLESQGRFEEAYQIYIDIQEIQISKLGAKHPQTLTTLHNIANVLESQGKFDEAYPIYVDVLESQNKILGPEHPQTLKTKHNMASVLLNQCKFEDAYAIYDNILKIKSKLFGLEHPSTISTKQNLACVLQNQGKYEEAQQINNDVLESQKKILGPVHPNILIIKQNIAFVLELQEKFEEARPIYNDVLQSCGTVLGPETPSMLTTKLIIANAFKRHGKYDEENSNVADLMNNDVLVNRKTEYTPTLTTKFKISEAAECPRRCESPIPIYNQVPPTENEILIPDHPDGIITNHDVAGAPEHQGNYKEQNQNNGDILKCLNPISSPEHPTTSTTEHSTSGALECKKNYGETLQIYDEVLNIENEISGTDQPEKLDFFPKCCYCNII</sequence>
<gene>
    <name evidence="4" type="ORF">AFUS01_LOCUS18821</name>
</gene>
<dbReference type="EMBL" id="CAJVCH010189785">
    <property type="protein sequence ID" value="CAG7730156.1"/>
    <property type="molecule type" value="Genomic_DNA"/>
</dbReference>
<dbReference type="PROSITE" id="PS50005">
    <property type="entry name" value="TPR"/>
    <property type="match status" value="1"/>
</dbReference>
<evidence type="ECO:0000259" key="3">
    <source>
        <dbReference type="SMART" id="SM00382"/>
    </source>
</evidence>
<dbReference type="InterPro" id="IPR019734">
    <property type="entry name" value="TPR_rpt"/>
</dbReference>
<reference evidence="4" key="1">
    <citation type="submission" date="2021-06" db="EMBL/GenBank/DDBJ databases">
        <authorList>
            <person name="Hodson N. C."/>
            <person name="Mongue J. A."/>
            <person name="Jaron S. K."/>
        </authorList>
    </citation>
    <scope>NUCLEOTIDE SEQUENCE</scope>
</reference>
<protein>
    <recommendedName>
        <fullName evidence="3">AAA+ ATPase domain-containing protein</fullName>
    </recommendedName>
</protein>
<feature type="region of interest" description="Disordered" evidence="2">
    <location>
        <begin position="882"/>
        <end position="907"/>
    </location>
</feature>
<dbReference type="InterPro" id="IPR002182">
    <property type="entry name" value="NB-ARC"/>
</dbReference>
<evidence type="ECO:0000313" key="4">
    <source>
        <dbReference type="EMBL" id="CAG7730156.1"/>
    </source>
</evidence>
<dbReference type="SMART" id="SM00028">
    <property type="entry name" value="TPR"/>
    <property type="match status" value="14"/>
</dbReference>
<feature type="domain" description="AAA+ ATPase" evidence="3">
    <location>
        <begin position="980"/>
        <end position="1121"/>
    </location>
</feature>
<dbReference type="InterPro" id="IPR053137">
    <property type="entry name" value="NLR-like"/>
</dbReference>
<dbReference type="GO" id="GO:0043531">
    <property type="term" value="F:ADP binding"/>
    <property type="evidence" value="ECO:0007669"/>
    <property type="project" value="InterPro"/>
</dbReference>
<evidence type="ECO:0000256" key="1">
    <source>
        <dbReference type="PROSITE-ProRule" id="PRU00339"/>
    </source>
</evidence>
<accession>A0A8J2K859</accession>
<evidence type="ECO:0000256" key="2">
    <source>
        <dbReference type="SAM" id="MobiDB-lite"/>
    </source>
</evidence>
<dbReference type="Proteomes" id="UP000708208">
    <property type="component" value="Unassembled WGS sequence"/>
</dbReference>
<name>A0A8J2K859_9HEXA</name>
<dbReference type="InterPro" id="IPR003593">
    <property type="entry name" value="AAA+_ATPase"/>
</dbReference>
<feature type="compositionally biased region" description="Low complexity" evidence="2">
    <location>
        <begin position="1889"/>
        <end position="1904"/>
    </location>
</feature>
<feature type="domain" description="AAA+ ATPase" evidence="3">
    <location>
        <begin position="56"/>
        <end position="204"/>
    </location>
</feature>
<dbReference type="Pfam" id="PF13374">
    <property type="entry name" value="TPR_10"/>
    <property type="match status" value="3"/>
</dbReference>
<proteinExistence type="predicted"/>
<dbReference type="PANTHER" id="PTHR46082">
    <property type="entry name" value="ATP/GTP-BINDING PROTEIN-RELATED"/>
    <property type="match status" value="1"/>
</dbReference>
<comment type="caution">
    <text evidence="4">The sequence shown here is derived from an EMBL/GenBank/DDBJ whole genome shotgun (WGS) entry which is preliminary data.</text>
</comment>
<keyword evidence="1" id="KW-0802">TPR repeat</keyword>
<dbReference type="Pfam" id="PF13424">
    <property type="entry name" value="TPR_12"/>
    <property type="match status" value="7"/>
</dbReference>
<feature type="region of interest" description="Disordered" evidence="2">
    <location>
        <begin position="1886"/>
        <end position="1905"/>
    </location>
</feature>
<organism evidence="4 5">
    <name type="scientific">Allacma fusca</name>
    <dbReference type="NCBI Taxonomy" id="39272"/>
    <lineage>
        <taxon>Eukaryota</taxon>
        <taxon>Metazoa</taxon>
        <taxon>Ecdysozoa</taxon>
        <taxon>Arthropoda</taxon>
        <taxon>Hexapoda</taxon>
        <taxon>Collembola</taxon>
        <taxon>Symphypleona</taxon>
        <taxon>Sminthuridae</taxon>
        <taxon>Allacma</taxon>
    </lineage>
</organism>
<dbReference type="Pfam" id="PF00931">
    <property type="entry name" value="NB-ARC"/>
    <property type="match status" value="2"/>
</dbReference>
<feature type="repeat" description="TPR" evidence="1">
    <location>
        <begin position="1436"/>
        <end position="1469"/>
    </location>
</feature>